<feature type="transmembrane region" description="Helical" evidence="1">
    <location>
        <begin position="31"/>
        <end position="53"/>
    </location>
</feature>
<keyword evidence="1" id="KW-1133">Transmembrane helix</keyword>
<dbReference type="Proteomes" id="UP000037939">
    <property type="component" value="Unassembled WGS sequence"/>
</dbReference>
<protein>
    <submittedName>
        <fullName evidence="2">Uncharacterized protein</fullName>
    </submittedName>
</protein>
<organism evidence="2 3">
    <name type="scientific">Amantichitinum ursilacus</name>
    <dbReference type="NCBI Taxonomy" id="857265"/>
    <lineage>
        <taxon>Bacteria</taxon>
        <taxon>Pseudomonadati</taxon>
        <taxon>Pseudomonadota</taxon>
        <taxon>Betaproteobacteria</taxon>
        <taxon>Neisseriales</taxon>
        <taxon>Chitinibacteraceae</taxon>
        <taxon>Amantichitinum</taxon>
    </lineage>
</organism>
<keyword evidence="1" id="KW-0812">Transmembrane</keyword>
<proteinExistence type="predicted"/>
<comment type="caution">
    <text evidence="2">The sequence shown here is derived from an EMBL/GenBank/DDBJ whole genome shotgun (WGS) entry which is preliminary data.</text>
</comment>
<reference evidence="2 3" key="1">
    <citation type="submission" date="2015-07" db="EMBL/GenBank/DDBJ databases">
        <title>Draft genome sequence of the Amantichitinum ursilacus IGB-41, a new chitin-degrading bacterium.</title>
        <authorList>
            <person name="Kirstahler P."/>
            <person name="Guenther M."/>
            <person name="Grumaz C."/>
            <person name="Rupp S."/>
            <person name="Zibek S."/>
            <person name="Sohn K."/>
        </authorList>
    </citation>
    <scope>NUCLEOTIDE SEQUENCE [LARGE SCALE GENOMIC DNA]</scope>
    <source>
        <strain evidence="2 3">IGB-41</strain>
    </source>
</reference>
<keyword evidence="1" id="KW-0472">Membrane</keyword>
<accession>A0A0N0GMU5</accession>
<dbReference type="EMBL" id="LAQT01000010">
    <property type="protein sequence ID" value="KPC52002.1"/>
    <property type="molecule type" value="Genomic_DNA"/>
</dbReference>
<feature type="transmembrane region" description="Helical" evidence="1">
    <location>
        <begin position="7"/>
        <end position="25"/>
    </location>
</feature>
<evidence type="ECO:0000256" key="1">
    <source>
        <dbReference type="SAM" id="Phobius"/>
    </source>
</evidence>
<gene>
    <name evidence="2" type="ORF">WG78_13110</name>
</gene>
<keyword evidence="3" id="KW-1185">Reference proteome</keyword>
<name>A0A0N0GMU5_9NEIS</name>
<evidence type="ECO:0000313" key="3">
    <source>
        <dbReference type="Proteomes" id="UP000037939"/>
    </source>
</evidence>
<sequence length="471" mass="49929">MILTSFLFGAITVAWWALVWFVLPFDLRRLSIPALITLHVGVPVALNAAVLVFRRWRARAQRVKAALAVQQENQAQQQRIDAARAAHNAQLAERRVSMQCRGAWINALIQSEPLAPLPDADLLEVAERTRGDWAEGVHAALVDLFGKALAQIPGNAWLPVYVLPNPQQDGLAQLELVRKAWQQAAQSAELESAPAQADCKFLPGSGALVDRVLALLANDPGLPGCLVLGVDSLTEMLDQAEDDGDMPDAETLKQRAIRGQPGRAAALLLFTRPGLQASTAEFAPAVATDAYTPYWEQQRSAEAGQLSWGRVPTHLQQGVVAAAPLAQVAAGAQVLNTEAKGNALTRQVQGALEAALINANLRDLPFDAVDAEPPPLAAQRLVHNSGGVAQAGVRLSALALALGYFGCEINVVDEADNLTITFGDTGAAHEPLSLAVAALRVADTGAPAVVAQFDAAQTFNINVLTPAQEPA</sequence>
<dbReference type="AlphaFoldDB" id="A0A0N0GMU5"/>
<evidence type="ECO:0000313" key="2">
    <source>
        <dbReference type="EMBL" id="KPC52002.1"/>
    </source>
</evidence>
<dbReference type="STRING" id="857265.WG78_13110"/>